<keyword evidence="1" id="KW-0820">tRNA-binding</keyword>
<evidence type="ECO:0000256" key="5">
    <source>
        <dbReference type="ARBA" id="ARBA00022694"/>
    </source>
</evidence>
<dbReference type="GO" id="GO:0002938">
    <property type="term" value="P:tRNA guanine ribose methylation"/>
    <property type="evidence" value="ECO:0007669"/>
    <property type="project" value="TreeGrafter"/>
</dbReference>
<evidence type="ECO:0000259" key="7">
    <source>
        <dbReference type="Pfam" id="PF00588"/>
    </source>
</evidence>
<dbReference type="InterPro" id="IPR033671">
    <property type="entry name" value="TrmH"/>
</dbReference>
<accession>A0A4R7Q098</accession>
<evidence type="ECO:0000313" key="9">
    <source>
        <dbReference type="Proteomes" id="UP000294689"/>
    </source>
</evidence>
<proteinExistence type="predicted"/>
<keyword evidence="5" id="KW-0819">tRNA processing</keyword>
<dbReference type="PANTHER" id="PTHR43453">
    <property type="entry name" value="RRNA METHYLASE-LIKE"/>
    <property type="match status" value="1"/>
</dbReference>
<dbReference type="EMBL" id="SOBW01000008">
    <property type="protein sequence ID" value="TDU40162.1"/>
    <property type="molecule type" value="Genomic_DNA"/>
</dbReference>
<dbReference type="Pfam" id="PF00588">
    <property type="entry name" value="SpoU_methylase"/>
    <property type="match status" value="1"/>
</dbReference>
<dbReference type="InterPro" id="IPR029028">
    <property type="entry name" value="Alpha/beta_knot_MTases"/>
</dbReference>
<keyword evidence="3" id="KW-0808">Transferase</keyword>
<comment type="caution">
    <text evidence="8">The sequence shown here is derived from an EMBL/GenBank/DDBJ whole genome shotgun (WGS) entry which is preliminary data.</text>
</comment>
<dbReference type="SUPFAM" id="SSF75217">
    <property type="entry name" value="alpha/beta knot"/>
    <property type="match status" value="1"/>
</dbReference>
<evidence type="ECO:0000256" key="3">
    <source>
        <dbReference type="ARBA" id="ARBA00022679"/>
    </source>
</evidence>
<keyword evidence="9" id="KW-1185">Reference proteome</keyword>
<dbReference type="AlphaFoldDB" id="A0A4R7Q098"/>
<evidence type="ECO:0000256" key="1">
    <source>
        <dbReference type="ARBA" id="ARBA00022555"/>
    </source>
</evidence>
<keyword evidence="4" id="KW-0949">S-adenosyl-L-methionine</keyword>
<dbReference type="GO" id="GO:0008173">
    <property type="term" value="F:RNA methyltransferase activity"/>
    <property type="evidence" value="ECO:0007669"/>
    <property type="project" value="InterPro"/>
</dbReference>
<reference evidence="8 9" key="1">
    <citation type="submission" date="2019-03" db="EMBL/GenBank/DDBJ databases">
        <title>Genomic Encyclopedia of Archaeal and Bacterial Type Strains, Phase II (KMG-II): from individual species to whole genera.</title>
        <authorList>
            <person name="Goeker M."/>
        </authorList>
    </citation>
    <scope>NUCLEOTIDE SEQUENCE [LARGE SCALE GENOMIC DNA]</scope>
    <source>
        <strain evidence="8 9">DSM 28135</strain>
    </source>
</reference>
<evidence type="ECO:0000256" key="6">
    <source>
        <dbReference type="ARBA" id="ARBA00022884"/>
    </source>
</evidence>
<dbReference type="PANTHER" id="PTHR43453:SF1">
    <property type="entry name" value="TRNA_RRNA METHYLTRANSFERASE SPOU TYPE DOMAIN-CONTAINING PROTEIN"/>
    <property type="match status" value="1"/>
</dbReference>
<sequence>MFQISNHQSTIPMQLTHYTSKFKRHTFPITLVCENVTNAANVGSIFRIADAFGIEKLIFCGSPIPKGRKMTKTSRSTEKYVPYEHHEDAQFLLGTLKNSGYHIVAIEITSSSTALDKMSIEQQSPIVLLVGDENFGISEACLKLADQIVHIEMFGQNSSMNVTQATSIALYEMTNQLKN</sequence>
<evidence type="ECO:0000313" key="8">
    <source>
        <dbReference type="EMBL" id="TDU40162.1"/>
    </source>
</evidence>
<keyword evidence="6" id="KW-0694">RNA-binding</keyword>
<evidence type="ECO:0000256" key="4">
    <source>
        <dbReference type="ARBA" id="ARBA00022691"/>
    </source>
</evidence>
<protein>
    <submittedName>
        <fullName evidence="8">SpoU rRNA methylase family protein</fullName>
    </submittedName>
</protein>
<dbReference type="InterPro" id="IPR029026">
    <property type="entry name" value="tRNA_m1G_MTases_N"/>
</dbReference>
<gene>
    <name evidence="8" type="ORF">BXY82_2202</name>
</gene>
<organism evidence="8 9">
    <name type="scientific">Gelidibacter sediminis</name>
    <dbReference type="NCBI Taxonomy" id="1608710"/>
    <lineage>
        <taxon>Bacteria</taxon>
        <taxon>Pseudomonadati</taxon>
        <taxon>Bacteroidota</taxon>
        <taxon>Flavobacteriia</taxon>
        <taxon>Flavobacteriales</taxon>
        <taxon>Flavobacteriaceae</taxon>
        <taxon>Gelidibacter</taxon>
    </lineage>
</organism>
<dbReference type="Gene3D" id="3.40.1280.10">
    <property type="match status" value="1"/>
</dbReference>
<dbReference type="InterPro" id="IPR001537">
    <property type="entry name" value="SpoU_MeTrfase"/>
</dbReference>
<feature type="domain" description="tRNA/rRNA methyltransferase SpoU type" evidence="7">
    <location>
        <begin position="29"/>
        <end position="171"/>
    </location>
</feature>
<dbReference type="GO" id="GO:0000049">
    <property type="term" value="F:tRNA binding"/>
    <property type="evidence" value="ECO:0007669"/>
    <property type="project" value="UniProtKB-KW"/>
</dbReference>
<evidence type="ECO:0000256" key="2">
    <source>
        <dbReference type="ARBA" id="ARBA00022603"/>
    </source>
</evidence>
<keyword evidence="2 8" id="KW-0489">Methyltransferase</keyword>
<dbReference type="Proteomes" id="UP000294689">
    <property type="component" value="Unassembled WGS sequence"/>
</dbReference>
<name>A0A4R7Q098_9FLAO</name>